<evidence type="ECO:0000313" key="3">
    <source>
        <dbReference type="Proteomes" id="UP000664034"/>
    </source>
</evidence>
<organism evidence="2 3">
    <name type="scientific">Fibrella rubiginis</name>
    <dbReference type="NCBI Taxonomy" id="2817060"/>
    <lineage>
        <taxon>Bacteria</taxon>
        <taxon>Pseudomonadati</taxon>
        <taxon>Bacteroidota</taxon>
        <taxon>Cytophagia</taxon>
        <taxon>Cytophagales</taxon>
        <taxon>Spirosomataceae</taxon>
        <taxon>Fibrella</taxon>
    </lineage>
</organism>
<dbReference type="Proteomes" id="UP000664034">
    <property type="component" value="Unassembled WGS sequence"/>
</dbReference>
<feature type="signal peptide" evidence="1">
    <location>
        <begin position="1"/>
        <end position="27"/>
    </location>
</feature>
<accession>A0A939GF84</accession>
<protein>
    <submittedName>
        <fullName evidence="2">Outer membrane beta-barrel protein</fullName>
    </submittedName>
</protein>
<dbReference type="EMBL" id="JAFMYV010000003">
    <property type="protein sequence ID" value="MBO0936703.1"/>
    <property type="molecule type" value="Genomic_DNA"/>
</dbReference>
<gene>
    <name evidence="2" type="ORF">J2I47_09120</name>
</gene>
<evidence type="ECO:0000313" key="2">
    <source>
        <dbReference type="EMBL" id="MBO0936703.1"/>
    </source>
</evidence>
<dbReference type="RefSeq" id="WP_207364250.1">
    <property type="nucleotide sequence ID" value="NZ_JAFMYV010000003.1"/>
</dbReference>
<feature type="chain" id="PRO_5036998771" evidence="1">
    <location>
        <begin position="28"/>
        <end position="293"/>
    </location>
</feature>
<keyword evidence="1" id="KW-0732">Signal</keyword>
<keyword evidence="3" id="KW-1185">Reference proteome</keyword>
<evidence type="ECO:0000256" key="1">
    <source>
        <dbReference type="SAM" id="SignalP"/>
    </source>
</evidence>
<sequence>MKQLRTLLTLTLVVSGLLASLTGFGQANRRPDQIVRYDNTVIDALISEIDETSVSYRKTSAPQGALYRVKKSEISYVRYTNGEVERFDGKGAKTTPARPTAMVASRTQPAARLAPVARANEAKTRFGLTVGGGAGLFLSSVVNSDMGMALRGGLTAEIPLGSSIALAPSVEFLRFSRTESKITTALNYGVVTLAIVPLYKEGKSVNLFYSLGAYGAYGINITAEGESASFKELGVSTFHAGGDLKLGARFSQALTIYAQGDYGFTTMAADAPKGAPQVTQATFGLGIRYLFGN</sequence>
<reference evidence="2" key="1">
    <citation type="submission" date="2021-03" db="EMBL/GenBank/DDBJ databases">
        <title>Fibrella sp. HMF5335 genome sequencing and assembly.</title>
        <authorList>
            <person name="Kang H."/>
            <person name="Kim H."/>
            <person name="Bae S."/>
            <person name="Joh K."/>
        </authorList>
    </citation>
    <scope>NUCLEOTIDE SEQUENCE</scope>
    <source>
        <strain evidence="2">HMF5335</strain>
    </source>
</reference>
<dbReference type="AlphaFoldDB" id="A0A939GF84"/>
<proteinExistence type="predicted"/>
<comment type="caution">
    <text evidence="2">The sequence shown here is derived from an EMBL/GenBank/DDBJ whole genome shotgun (WGS) entry which is preliminary data.</text>
</comment>
<name>A0A939GF84_9BACT</name>